<evidence type="ECO:0000313" key="2">
    <source>
        <dbReference type="Proteomes" id="UP000054266"/>
    </source>
</evidence>
<organism evidence="1 2">
    <name type="scientific">Phialophora macrospora</name>
    <dbReference type="NCBI Taxonomy" id="1851006"/>
    <lineage>
        <taxon>Eukaryota</taxon>
        <taxon>Fungi</taxon>
        <taxon>Dikarya</taxon>
        <taxon>Ascomycota</taxon>
        <taxon>Pezizomycotina</taxon>
        <taxon>Eurotiomycetes</taxon>
        <taxon>Chaetothyriomycetidae</taxon>
        <taxon>Chaetothyriales</taxon>
        <taxon>Herpotrichiellaceae</taxon>
        <taxon>Phialophora</taxon>
    </lineage>
</organism>
<dbReference type="Proteomes" id="UP000054266">
    <property type="component" value="Unassembled WGS sequence"/>
</dbReference>
<keyword evidence="2" id="KW-1185">Reference proteome</keyword>
<dbReference type="HOGENOM" id="CLU_033245_0_0_1"/>
<protein>
    <submittedName>
        <fullName evidence="1">Uncharacterized protein</fullName>
    </submittedName>
</protein>
<name>A0A0D2FVC7_9EURO</name>
<reference evidence="1 2" key="1">
    <citation type="submission" date="2015-01" db="EMBL/GenBank/DDBJ databases">
        <title>The Genome Sequence of Capronia semiimmersa CBS27337.</title>
        <authorList>
            <consortium name="The Broad Institute Genomics Platform"/>
            <person name="Cuomo C."/>
            <person name="de Hoog S."/>
            <person name="Gorbushina A."/>
            <person name="Stielow B."/>
            <person name="Teixiera M."/>
            <person name="Abouelleil A."/>
            <person name="Chapman S.B."/>
            <person name="Priest M."/>
            <person name="Young S.K."/>
            <person name="Wortman J."/>
            <person name="Nusbaum C."/>
            <person name="Birren B."/>
        </authorList>
    </citation>
    <scope>NUCLEOTIDE SEQUENCE [LARGE SCALE GENOMIC DNA]</scope>
    <source>
        <strain evidence="1 2">CBS 27337</strain>
    </source>
</reference>
<dbReference type="STRING" id="5601.A0A0D2FVC7"/>
<dbReference type="AlphaFoldDB" id="A0A0D2FVC7"/>
<sequence length="407" mass="44897">MLARTPRAVLRSTRTLKPRRPSQSLQPRNVRFQSTAPANASTGAPSGSSHALVGGLAGGAFAFLLGYTWYSFSGVKSAVNSVHSTKSYVESAFRKTTENAPEPSQAVQWLKETVQSYTKLIPGASKYVDSAFQDIEKIQESHGDEVNQIINDTYNELKDATNKGFSMEAATQAWDILQNAFKRIGKLAGSAGQDIIDNHPQLKEQFGGRFQQLQEMGKQYGPEAKKVVDDTWNQARDILAGGISVSTAQKLQQLIQEKTQQVQQYGDQAWQKGLEQAKPLLDKQPELKKLFDENKGKLLRGDLGQLWQKVQEATQSGNSEDLQKFVRDQAQKASDSAGGGIEQFLHMIPGGTEIGPKLQQLQELSEKHGQEAEKLIKSAIEDVKKVLSQKVEEGQKLKEKAKSDVKS</sequence>
<proteinExistence type="predicted"/>
<evidence type="ECO:0000313" key="1">
    <source>
        <dbReference type="EMBL" id="KIW72438.1"/>
    </source>
</evidence>
<accession>A0A0D2FVC7</accession>
<dbReference type="EMBL" id="KN846956">
    <property type="protein sequence ID" value="KIW72438.1"/>
    <property type="molecule type" value="Genomic_DNA"/>
</dbReference>
<gene>
    <name evidence="1" type="ORF">PV04_00632</name>
</gene>